<dbReference type="InterPro" id="IPR050936">
    <property type="entry name" value="AP-1-like"/>
</dbReference>
<evidence type="ECO:0000313" key="5">
    <source>
        <dbReference type="Proteomes" id="UP000193642"/>
    </source>
</evidence>
<name>A0A1Y2C3E3_9FUNG</name>
<dbReference type="SUPFAM" id="SSF57959">
    <property type="entry name" value="Leucine zipper domain"/>
    <property type="match status" value="1"/>
</dbReference>
<dbReference type="InterPro" id="IPR046347">
    <property type="entry name" value="bZIP_sf"/>
</dbReference>
<dbReference type="AlphaFoldDB" id="A0A1Y2C3E3"/>
<sequence>MDIEISGNESEPLVNLRTHRKYSDRQNKIIEAEDDRKRAAIERRTLQNRIAQRLYRQRKDNRIAELEAQVASILRNKNTSSRVEDGKRILELQQRVKELEAENKRLKEGRKRSQSRDDEMQRGPVLASGDPHYHAEIYPYPPPKMLFPRAMSYSYTSYCPFNYPTSYPPSGAVSHIGIPGNYQTTLHNYHATFSAATINAYQVSRITPAHYNYSGPVGGPTSGPYFKYMPPSNAYPALSAEPGPTSRYPGHESQSEQSRSVYPGSPQGRNTSNQGEVGRVNLSTSGGSNSARDCVSSTSLVNIMIINQEESGRGCTGSDGPSDAEKQGTGSDDVSVLKCSGVSVSGGGARGAFSVNALLLDDSAQMPPS</sequence>
<evidence type="ECO:0000256" key="3">
    <source>
        <dbReference type="SAM" id="MobiDB-lite"/>
    </source>
</evidence>
<evidence type="ECO:0000256" key="2">
    <source>
        <dbReference type="ARBA" id="ARBA00023242"/>
    </source>
</evidence>
<dbReference type="GO" id="GO:0000976">
    <property type="term" value="F:transcription cis-regulatory region binding"/>
    <property type="evidence" value="ECO:0007669"/>
    <property type="project" value="InterPro"/>
</dbReference>
<feature type="region of interest" description="Disordered" evidence="3">
    <location>
        <begin position="311"/>
        <end position="335"/>
    </location>
</feature>
<organism evidence="4 5">
    <name type="scientific">Rhizoclosmatium globosum</name>
    <dbReference type="NCBI Taxonomy" id="329046"/>
    <lineage>
        <taxon>Eukaryota</taxon>
        <taxon>Fungi</taxon>
        <taxon>Fungi incertae sedis</taxon>
        <taxon>Chytridiomycota</taxon>
        <taxon>Chytridiomycota incertae sedis</taxon>
        <taxon>Chytridiomycetes</taxon>
        <taxon>Chytridiales</taxon>
        <taxon>Chytriomycetaceae</taxon>
        <taxon>Rhizoclosmatium</taxon>
    </lineage>
</organism>
<feature type="region of interest" description="Disordered" evidence="3">
    <location>
        <begin position="102"/>
        <end position="128"/>
    </location>
</feature>
<dbReference type="Proteomes" id="UP000193642">
    <property type="component" value="Unassembled WGS sequence"/>
</dbReference>
<keyword evidence="2" id="KW-0539">Nucleus</keyword>
<evidence type="ECO:0000313" key="4">
    <source>
        <dbReference type="EMBL" id="ORY41573.1"/>
    </source>
</evidence>
<dbReference type="PANTHER" id="PTHR40621:SF6">
    <property type="entry name" value="AP-1-LIKE TRANSCRIPTION FACTOR YAP1-RELATED"/>
    <property type="match status" value="1"/>
</dbReference>
<dbReference type="Gene3D" id="1.20.5.170">
    <property type="match status" value="1"/>
</dbReference>
<comment type="caution">
    <text evidence="4">The sequence shown here is derived from an EMBL/GenBank/DDBJ whole genome shotgun (WGS) entry which is preliminary data.</text>
</comment>
<keyword evidence="5" id="KW-1185">Reference proteome</keyword>
<dbReference type="GO" id="GO:0090575">
    <property type="term" value="C:RNA polymerase II transcription regulator complex"/>
    <property type="evidence" value="ECO:0007669"/>
    <property type="project" value="TreeGrafter"/>
</dbReference>
<reference evidence="4 5" key="1">
    <citation type="submission" date="2016-07" db="EMBL/GenBank/DDBJ databases">
        <title>Pervasive Adenine N6-methylation of Active Genes in Fungi.</title>
        <authorList>
            <consortium name="DOE Joint Genome Institute"/>
            <person name="Mondo S.J."/>
            <person name="Dannebaum R.O."/>
            <person name="Kuo R.C."/>
            <person name="Labutti K."/>
            <person name="Haridas S."/>
            <person name="Kuo A."/>
            <person name="Salamov A."/>
            <person name="Ahrendt S.R."/>
            <person name="Lipzen A."/>
            <person name="Sullivan W."/>
            <person name="Andreopoulos W.B."/>
            <person name="Clum A."/>
            <person name="Lindquist E."/>
            <person name="Daum C."/>
            <person name="Ramamoorthy G.K."/>
            <person name="Gryganskyi A."/>
            <person name="Culley D."/>
            <person name="Magnuson J.K."/>
            <person name="James T.Y."/>
            <person name="O'Malley M.A."/>
            <person name="Stajich J.E."/>
            <person name="Spatafora J.W."/>
            <person name="Visel A."/>
            <person name="Grigoriev I.V."/>
        </authorList>
    </citation>
    <scope>NUCLEOTIDE SEQUENCE [LARGE SCALE GENOMIC DNA]</scope>
    <source>
        <strain evidence="4 5">JEL800</strain>
    </source>
</reference>
<proteinExistence type="predicted"/>
<dbReference type="CDD" id="cd14688">
    <property type="entry name" value="bZIP_YAP"/>
    <property type="match status" value="1"/>
</dbReference>
<evidence type="ECO:0008006" key="6">
    <source>
        <dbReference type="Google" id="ProtNLM"/>
    </source>
</evidence>
<evidence type="ECO:0000256" key="1">
    <source>
        <dbReference type="ARBA" id="ARBA00004123"/>
    </source>
</evidence>
<comment type="subcellular location">
    <subcellularLocation>
        <location evidence="1">Nucleus</location>
    </subcellularLocation>
</comment>
<accession>A0A1Y2C3E3</accession>
<feature type="compositionally biased region" description="Polar residues" evidence="3">
    <location>
        <begin position="267"/>
        <end position="294"/>
    </location>
</feature>
<dbReference type="EMBL" id="MCGO01000031">
    <property type="protein sequence ID" value="ORY41573.1"/>
    <property type="molecule type" value="Genomic_DNA"/>
</dbReference>
<dbReference type="PANTHER" id="PTHR40621">
    <property type="entry name" value="TRANSCRIPTION FACTOR KAPC-RELATED"/>
    <property type="match status" value="1"/>
</dbReference>
<dbReference type="GO" id="GO:0001228">
    <property type="term" value="F:DNA-binding transcription activator activity, RNA polymerase II-specific"/>
    <property type="evidence" value="ECO:0007669"/>
    <property type="project" value="TreeGrafter"/>
</dbReference>
<dbReference type="OrthoDB" id="2162861at2759"/>
<feature type="region of interest" description="Disordered" evidence="3">
    <location>
        <begin position="237"/>
        <end position="294"/>
    </location>
</feature>
<protein>
    <recommendedName>
        <fullName evidence="6">BZIP domain-containing protein</fullName>
    </recommendedName>
</protein>
<gene>
    <name evidence="4" type="ORF">BCR33DRAFT_718732</name>
</gene>